<dbReference type="InterPro" id="IPR016135">
    <property type="entry name" value="UBQ-conjugating_enzyme/RWD"/>
</dbReference>
<dbReference type="Pfam" id="PF23046">
    <property type="entry name" value="tSH3-B_UBE2O"/>
    <property type="match status" value="1"/>
</dbReference>
<dbReference type="FunFam" id="3.10.110.10:FF:000028">
    <property type="entry name" value="Probable ubiquitin-conjugating enzyme E2 23"/>
    <property type="match status" value="1"/>
</dbReference>
<dbReference type="Pfam" id="PF13456">
    <property type="entry name" value="RVT_3"/>
    <property type="match status" value="1"/>
</dbReference>
<dbReference type="GO" id="GO:0004523">
    <property type="term" value="F:RNA-DNA hybrid ribonuclease activity"/>
    <property type="evidence" value="ECO:0007669"/>
    <property type="project" value="InterPro"/>
</dbReference>
<keyword evidence="2" id="KW-0808">Transferase</keyword>
<dbReference type="CDD" id="cd06222">
    <property type="entry name" value="RNase_H_like"/>
    <property type="match status" value="1"/>
</dbReference>
<reference evidence="8 9" key="1">
    <citation type="submission" date="2020-04" db="EMBL/GenBank/DDBJ databases">
        <title>Plant Genome Project.</title>
        <authorList>
            <person name="Zhang R.-G."/>
        </authorList>
    </citation>
    <scope>NUCLEOTIDE SEQUENCE [LARGE SCALE GENOMIC DNA]</scope>
    <source>
        <strain evidence="8">YNK0</strain>
        <tissue evidence="8">Leaf</tissue>
    </source>
</reference>
<evidence type="ECO:0000259" key="7">
    <source>
        <dbReference type="PROSITE" id="PS50127"/>
    </source>
</evidence>
<feature type="region of interest" description="Disordered" evidence="6">
    <location>
        <begin position="1"/>
        <end position="26"/>
    </location>
</feature>
<dbReference type="OMA" id="NHEFWPH"/>
<evidence type="ECO:0000313" key="9">
    <source>
        <dbReference type="Proteomes" id="UP000655225"/>
    </source>
</evidence>
<dbReference type="SMART" id="SM00212">
    <property type="entry name" value="UBCc"/>
    <property type="match status" value="1"/>
</dbReference>
<keyword evidence="9" id="KW-1185">Reference proteome</keyword>
<dbReference type="InterPro" id="IPR057734">
    <property type="entry name" value="UBE2O-like_SH3-C"/>
</dbReference>
<dbReference type="InterPro" id="IPR002156">
    <property type="entry name" value="RNaseH_domain"/>
</dbReference>
<dbReference type="Pfam" id="PF23043">
    <property type="entry name" value="SH3-B_UBE2O"/>
    <property type="match status" value="1"/>
</dbReference>
<dbReference type="Proteomes" id="UP000655225">
    <property type="component" value="Unassembled WGS sequence"/>
</dbReference>
<keyword evidence="3" id="KW-0547">Nucleotide-binding</keyword>
<evidence type="ECO:0000256" key="1">
    <source>
        <dbReference type="ARBA" id="ARBA00012486"/>
    </source>
</evidence>
<dbReference type="EC" id="2.3.2.23" evidence="1"/>
<dbReference type="Pfam" id="PF23044">
    <property type="entry name" value="SH3-C_UBE2O"/>
    <property type="match status" value="1"/>
</dbReference>
<dbReference type="EMBL" id="JABCRI010000003">
    <property type="protein sequence ID" value="KAF8409244.1"/>
    <property type="molecule type" value="Genomic_DNA"/>
</dbReference>
<dbReference type="InterPro" id="IPR057735">
    <property type="entry name" value="UBE2O-like_tSH3-B"/>
</dbReference>
<dbReference type="AlphaFoldDB" id="A0A834ZKJ4"/>
<dbReference type="GO" id="GO:0005524">
    <property type="term" value="F:ATP binding"/>
    <property type="evidence" value="ECO:0007669"/>
    <property type="project" value="UniProtKB-KW"/>
</dbReference>
<dbReference type="OrthoDB" id="47801at2759"/>
<name>A0A834ZKJ4_TETSI</name>
<dbReference type="CDD" id="cd23837">
    <property type="entry name" value="UBCc_UBE2O"/>
    <property type="match status" value="1"/>
</dbReference>
<feature type="compositionally biased region" description="Acidic residues" evidence="6">
    <location>
        <begin position="9"/>
        <end position="26"/>
    </location>
</feature>
<dbReference type="GO" id="GO:0003676">
    <property type="term" value="F:nucleic acid binding"/>
    <property type="evidence" value="ECO:0007669"/>
    <property type="project" value="InterPro"/>
</dbReference>
<dbReference type="PROSITE" id="PS50127">
    <property type="entry name" value="UBC_2"/>
    <property type="match status" value="1"/>
</dbReference>
<accession>A0A834ZKJ4</accession>
<dbReference type="SUPFAM" id="SSF54495">
    <property type="entry name" value="UBC-like"/>
    <property type="match status" value="1"/>
</dbReference>
<keyword evidence="5" id="KW-0067">ATP-binding</keyword>
<evidence type="ECO:0000256" key="2">
    <source>
        <dbReference type="ARBA" id="ARBA00022679"/>
    </source>
</evidence>
<gene>
    <name evidence="8" type="ORF">HHK36_005318</name>
</gene>
<dbReference type="Gene3D" id="3.10.110.10">
    <property type="entry name" value="Ubiquitin Conjugating Enzyme"/>
    <property type="match status" value="1"/>
</dbReference>
<evidence type="ECO:0000256" key="5">
    <source>
        <dbReference type="ARBA" id="ARBA00022840"/>
    </source>
</evidence>
<dbReference type="PANTHER" id="PTHR46116">
    <property type="entry name" value="(E3-INDEPENDENT) E2 UBIQUITIN-CONJUGATING ENZYME"/>
    <property type="match status" value="1"/>
</dbReference>
<evidence type="ECO:0000313" key="8">
    <source>
        <dbReference type="EMBL" id="KAF8409244.1"/>
    </source>
</evidence>
<dbReference type="GO" id="GO:0061631">
    <property type="term" value="F:ubiquitin conjugating enzyme activity"/>
    <property type="evidence" value="ECO:0007669"/>
    <property type="project" value="UniProtKB-EC"/>
</dbReference>
<dbReference type="InterPro" id="IPR044730">
    <property type="entry name" value="RNase_H-like_dom_plant"/>
</dbReference>
<feature type="domain" description="UBC core" evidence="7">
    <location>
        <begin position="696"/>
        <end position="856"/>
    </location>
</feature>
<protein>
    <recommendedName>
        <fullName evidence="1">E2 ubiquitin-conjugating enzyme</fullName>
        <ecNumber evidence="1">2.3.2.23</ecNumber>
    </recommendedName>
</protein>
<evidence type="ECO:0000256" key="4">
    <source>
        <dbReference type="ARBA" id="ARBA00022786"/>
    </source>
</evidence>
<dbReference type="Pfam" id="PF00179">
    <property type="entry name" value="UQ_con"/>
    <property type="match status" value="1"/>
</dbReference>
<evidence type="ECO:0000256" key="3">
    <source>
        <dbReference type="ARBA" id="ARBA00022741"/>
    </source>
</evidence>
<evidence type="ECO:0000256" key="6">
    <source>
        <dbReference type="SAM" id="MobiDB-lite"/>
    </source>
</evidence>
<organism evidence="8 9">
    <name type="scientific">Tetracentron sinense</name>
    <name type="common">Spur-leaf</name>
    <dbReference type="NCBI Taxonomy" id="13715"/>
    <lineage>
        <taxon>Eukaryota</taxon>
        <taxon>Viridiplantae</taxon>
        <taxon>Streptophyta</taxon>
        <taxon>Embryophyta</taxon>
        <taxon>Tracheophyta</taxon>
        <taxon>Spermatophyta</taxon>
        <taxon>Magnoliopsida</taxon>
        <taxon>Trochodendrales</taxon>
        <taxon>Trochodendraceae</taxon>
        <taxon>Tetracentron</taxon>
    </lineage>
</organism>
<keyword evidence="4" id="KW-0833">Ubl conjugation pathway</keyword>
<dbReference type="PANTHER" id="PTHR46116:SF15">
    <property type="entry name" value="(E3-INDEPENDENT) E2 UBIQUITIN-CONJUGATING ENZYME"/>
    <property type="match status" value="1"/>
</dbReference>
<dbReference type="InterPro" id="IPR057733">
    <property type="entry name" value="UBE2O-like_SH3-B"/>
</dbReference>
<proteinExistence type="predicted"/>
<dbReference type="InterPro" id="IPR000608">
    <property type="entry name" value="UBC"/>
</dbReference>
<sequence>MMDMLLSDSDCESLTESSGSEDQDDMDSMFGGQAQSILSSLEESIGKIDEFLSFERGFIHGDVVCSVTDLSGQMGRVVDVDMVVDLENVYGEIIKDVNCKKLLKIRSFVVGDYVVHGPWLGRVDRVVDRVTILFDDGAKCEVTTVNPENVLPISPILLDDTHYPYHLGQRVRVRPSAIFKSARWICGSWKENRYEGTVCGVEAGLVYVDWVASAMVGCNLSLPAPPCLQDSRNLTVLPCFPHANWQLGDWCMLPVDSQRGVMEHGFLNVATQGLIKGHKILEKGSKRGDPNSNVEEIYVIVKTKTKVDVLWQDGNHSIGLDSQSLFPVNSVGDHEFWPEQFVLEKGTYEDPHVSIGQRLGVVKSLDSKERTVKVKWKTLAMNRTNDTGAEYAEETVSAYELIEHPDYSFCLGDVVFRLEKNRCVVQTDGQTENHGDHAIKGMGMDSVQLSGDGVLKSKSFSGDHNEYPNKCYLSCIGNVTGFKDGGIEVRWASGLTSKVEPCEIVAIDKYEDSAASTVLHEDIEENFSQEMTEYDKQSFHLKGKDLSENTSNGVGEYCKKYPWESSAFFLPRAAIGFFTNIAASLFGSRGSTSSMTSSHIPEDENKFRSLHEKKVLENYDLSTEGRPLVVDDLETLIETTLKVPVEEAQENNELPYSSCSEKPGQFKQFDMVGDCADHHFVDVTGKALMLSQVKRGWLKKVQQEWSILKKDLPDKIYVRVYEERIDLLRAAIVGAPGTPYHDGLFFFDFFLPPEYPHEPPLVHYHSGGLRVNPNLYESGKVCLSLLKTWTGTGTEVWNPGSSTILQVLLSLQALVLNEKPYFNEAGYDKQMGKAEGEKNSVTYNENAFLLSCRSMLYLLRKPPKHFEALVEEHFSRHGHSILLACKAYMEGALVGSPSVEQETQKSNSMGFRIMLGKLFPKLISGFTDKGINCSEFLEPENDSVVKEINVDGAWDSSSNKAEAGIIIWDSSGLSIFDHSFLIVAVSAWVAKTKALFIGLSIATSKGWSNVVMEGEACQLFDVLNNKTGIPP</sequence>
<comment type="caution">
    <text evidence="8">The sequence shown here is derived from an EMBL/GenBank/DDBJ whole genome shotgun (WGS) entry which is preliminary data.</text>
</comment>